<gene>
    <name evidence="1" type="ORF">GV791_14815</name>
</gene>
<dbReference type="EMBL" id="JAAGVB010000020">
    <property type="protein sequence ID" value="NEW33827.1"/>
    <property type="molecule type" value="Genomic_DNA"/>
</dbReference>
<proteinExistence type="predicted"/>
<sequence>MDLLHAIARILLCHPHWHTRTALRDTDRSVAVVIARLARLIRRITGKGSRFAVGGQIRGPQSDDDSVPVLLSGCTFGFNVDPSVDVEDVLRHLDTRRPNHLR</sequence>
<protein>
    <submittedName>
        <fullName evidence="1">Uncharacterized protein</fullName>
    </submittedName>
</protein>
<organism evidence="1 2">
    <name type="scientific">Nocardia cyriacigeorgica</name>
    <dbReference type="NCBI Taxonomy" id="135487"/>
    <lineage>
        <taxon>Bacteria</taxon>
        <taxon>Bacillati</taxon>
        <taxon>Actinomycetota</taxon>
        <taxon>Actinomycetes</taxon>
        <taxon>Mycobacteriales</taxon>
        <taxon>Nocardiaceae</taxon>
        <taxon>Nocardia</taxon>
    </lineage>
</organism>
<dbReference type="RefSeq" id="WP_163845207.1">
    <property type="nucleotide sequence ID" value="NZ_JAAGVB010000020.1"/>
</dbReference>
<evidence type="ECO:0000313" key="1">
    <source>
        <dbReference type="EMBL" id="NEW33827.1"/>
    </source>
</evidence>
<reference evidence="1 2" key="1">
    <citation type="submission" date="2020-01" db="EMBL/GenBank/DDBJ databases">
        <title>Genetics and antimicrobial susceptibilities of Nocardia species isolated from the soil; a comparison with species isolated from humans.</title>
        <authorList>
            <person name="Carrasco G."/>
            <person name="Monzon S."/>
            <person name="Sansegundo M."/>
            <person name="Garcia E."/>
            <person name="Garrido N."/>
            <person name="Medina M.J."/>
            <person name="Villalon P."/>
            <person name="Ramirez-Arocha A.C."/>
            <person name="Jimenez P."/>
            <person name="Cuesta I."/>
            <person name="Valdezate S."/>
        </authorList>
    </citation>
    <scope>NUCLEOTIDE SEQUENCE [LARGE SCALE GENOMIC DNA]</scope>
    <source>
        <strain evidence="1 2">CNM20110626</strain>
    </source>
</reference>
<dbReference type="AlphaFoldDB" id="A0A6P1CPJ8"/>
<name>A0A6P1CPJ8_9NOCA</name>
<comment type="caution">
    <text evidence="1">The sequence shown here is derived from an EMBL/GenBank/DDBJ whole genome shotgun (WGS) entry which is preliminary data.</text>
</comment>
<accession>A0A6P1CPJ8</accession>
<dbReference type="Proteomes" id="UP000471166">
    <property type="component" value="Unassembled WGS sequence"/>
</dbReference>
<evidence type="ECO:0000313" key="2">
    <source>
        <dbReference type="Proteomes" id="UP000471166"/>
    </source>
</evidence>